<dbReference type="SUPFAM" id="SSF53474">
    <property type="entry name" value="alpha/beta-Hydrolases"/>
    <property type="match status" value="1"/>
</dbReference>
<dbReference type="InterPro" id="IPR049492">
    <property type="entry name" value="BD-FAE-like_dom"/>
</dbReference>
<dbReference type="InterPro" id="IPR050300">
    <property type="entry name" value="GDXG_lipolytic_enzyme"/>
</dbReference>
<keyword evidence="2" id="KW-0732">Signal</keyword>
<proteinExistence type="predicted"/>
<evidence type="ECO:0000313" key="4">
    <source>
        <dbReference type="EnsemblProtists" id="EOD16752"/>
    </source>
</evidence>
<organism evidence="4 5">
    <name type="scientific">Emiliania huxleyi (strain CCMP1516)</name>
    <dbReference type="NCBI Taxonomy" id="280463"/>
    <lineage>
        <taxon>Eukaryota</taxon>
        <taxon>Haptista</taxon>
        <taxon>Haptophyta</taxon>
        <taxon>Prymnesiophyceae</taxon>
        <taxon>Isochrysidales</taxon>
        <taxon>Noelaerhabdaceae</taxon>
        <taxon>Emiliania</taxon>
    </lineage>
</organism>
<evidence type="ECO:0000256" key="1">
    <source>
        <dbReference type="ARBA" id="ARBA00022801"/>
    </source>
</evidence>
<dbReference type="GO" id="GO:0016787">
    <property type="term" value="F:hydrolase activity"/>
    <property type="evidence" value="ECO:0007669"/>
    <property type="project" value="UniProtKB-KW"/>
</dbReference>
<sequence>MYSWVWLSLLAALVVVSLGLYYPLFGGSALEGILATRPLVRLANAMWGRSTRKKMEAEGVPRPTATIEYSPGLEMDVYDGRDAPTSPAPCILYFHAGAFLVGDKAFGAGTLGWMVARGAVGISVGYALTSGKDGRGLGGCIDSANAALRYVRSNAASLGIDPAQVVVWGDSAGGLLSLALGTGLATPRAVASVDRPMLVVAGWPCCTVESRWYAPRRLPEGGWAETPSRGEMDPPCAFVPEGKGGTAAAAQRQLQRVLAGTFLLFGPRGGGWLPASVPAHWPQDDGASLSPLSRASEAGLPPTLLLVGGADGTTPAGQALLFAERARAAGRAVGALVFEGADHGTGGVNCAAGRSAVLRFLKQHGLRGVDLEADSVGESHVEAATRVFGTGGVEYSSAPLEGKDGQWLVEGRATVSLPPAAPADKKMI</sequence>
<dbReference type="GeneID" id="17262900"/>
<dbReference type="Proteomes" id="UP000013827">
    <property type="component" value="Unassembled WGS sequence"/>
</dbReference>
<evidence type="ECO:0000313" key="5">
    <source>
        <dbReference type="Proteomes" id="UP000013827"/>
    </source>
</evidence>
<dbReference type="EnsemblProtists" id="EOD16752">
    <property type="protein sequence ID" value="EOD16752"/>
    <property type="gene ID" value="EMIHUDRAFT_355964"/>
</dbReference>
<feature type="domain" description="BD-FAE-like" evidence="3">
    <location>
        <begin position="75"/>
        <end position="182"/>
    </location>
</feature>
<dbReference type="InterPro" id="IPR029058">
    <property type="entry name" value="AB_hydrolase_fold"/>
</dbReference>
<name>A0A0D3IZR7_EMIH1</name>
<dbReference type="AlphaFoldDB" id="A0A0D3IZR7"/>
<reference evidence="4" key="2">
    <citation type="submission" date="2024-10" db="UniProtKB">
        <authorList>
            <consortium name="EnsemblProtists"/>
        </authorList>
    </citation>
    <scope>IDENTIFICATION</scope>
</reference>
<dbReference type="RefSeq" id="XP_005769181.1">
    <property type="nucleotide sequence ID" value="XM_005769124.1"/>
</dbReference>
<dbReference type="KEGG" id="ehx:EMIHUDRAFT_355964"/>
<accession>A0A0D3IZR7</accession>
<feature type="chain" id="PRO_5044291270" description="BD-FAE-like domain-containing protein" evidence="2">
    <location>
        <begin position="20"/>
        <end position="428"/>
    </location>
</feature>
<evidence type="ECO:0000256" key="2">
    <source>
        <dbReference type="SAM" id="SignalP"/>
    </source>
</evidence>
<dbReference type="PANTHER" id="PTHR48081">
    <property type="entry name" value="AB HYDROLASE SUPERFAMILY PROTEIN C4A8.06C"/>
    <property type="match status" value="1"/>
</dbReference>
<keyword evidence="1" id="KW-0378">Hydrolase</keyword>
<dbReference type="PaxDb" id="2903-EOD16752"/>
<dbReference type="Pfam" id="PF20434">
    <property type="entry name" value="BD-FAE"/>
    <property type="match status" value="1"/>
</dbReference>
<reference evidence="5" key="1">
    <citation type="journal article" date="2013" name="Nature">
        <title>Pan genome of the phytoplankton Emiliania underpins its global distribution.</title>
        <authorList>
            <person name="Read B.A."/>
            <person name="Kegel J."/>
            <person name="Klute M.J."/>
            <person name="Kuo A."/>
            <person name="Lefebvre S.C."/>
            <person name="Maumus F."/>
            <person name="Mayer C."/>
            <person name="Miller J."/>
            <person name="Monier A."/>
            <person name="Salamov A."/>
            <person name="Young J."/>
            <person name="Aguilar M."/>
            <person name="Claverie J.M."/>
            <person name="Frickenhaus S."/>
            <person name="Gonzalez K."/>
            <person name="Herman E.K."/>
            <person name="Lin Y.C."/>
            <person name="Napier J."/>
            <person name="Ogata H."/>
            <person name="Sarno A.F."/>
            <person name="Shmutz J."/>
            <person name="Schroeder D."/>
            <person name="de Vargas C."/>
            <person name="Verret F."/>
            <person name="von Dassow P."/>
            <person name="Valentin K."/>
            <person name="Van de Peer Y."/>
            <person name="Wheeler G."/>
            <person name="Dacks J.B."/>
            <person name="Delwiche C.F."/>
            <person name="Dyhrman S.T."/>
            <person name="Glockner G."/>
            <person name="John U."/>
            <person name="Richards T."/>
            <person name="Worden A.Z."/>
            <person name="Zhang X."/>
            <person name="Grigoriev I.V."/>
            <person name="Allen A.E."/>
            <person name="Bidle K."/>
            <person name="Borodovsky M."/>
            <person name="Bowler C."/>
            <person name="Brownlee C."/>
            <person name="Cock J.M."/>
            <person name="Elias M."/>
            <person name="Gladyshev V.N."/>
            <person name="Groth M."/>
            <person name="Guda C."/>
            <person name="Hadaegh A."/>
            <person name="Iglesias-Rodriguez M.D."/>
            <person name="Jenkins J."/>
            <person name="Jones B.M."/>
            <person name="Lawson T."/>
            <person name="Leese F."/>
            <person name="Lindquist E."/>
            <person name="Lobanov A."/>
            <person name="Lomsadze A."/>
            <person name="Malik S.B."/>
            <person name="Marsh M.E."/>
            <person name="Mackinder L."/>
            <person name="Mock T."/>
            <person name="Mueller-Roeber B."/>
            <person name="Pagarete A."/>
            <person name="Parker M."/>
            <person name="Probert I."/>
            <person name="Quesneville H."/>
            <person name="Raines C."/>
            <person name="Rensing S.A."/>
            <person name="Riano-Pachon D.M."/>
            <person name="Richier S."/>
            <person name="Rokitta S."/>
            <person name="Shiraiwa Y."/>
            <person name="Soanes D.M."/>
            <person name="van der Giezen M."/>
            <person name="Wahlund T.M."/>
            <person name="Williams B."/>
            <person name="Wilson W."/>
            <person name="Wolfe G."/>
            <person name="Wurch L.L."/>
        </authorList>
    </citation>
    <scope>NUCLEOTIDE SEQUENCE</scope>
</reference>
<keyword evidence="5" id="KW-1185">Reference proteome</keyword>
<dbReference type="Gene3D" id="3.40.50.1820">
    <property type="entry name" value="alpha/beta hydrolase"/>
    <property type="match status" value="1"/>
</dbReference>
<dbReference type="HOGENOM" id="CLU_678706_0_0_1"/>
<evidence type="ECO:0000259" key="3">
    <source>
        <dbReference type="Pfam" id="PF20434"/>
    </source>
</evidence>
<feature type="signal peptide" evidence="2">
    <location>
        <begin position="1"/>
        <end position="19"/>
    </location>
</feature>
<protein>
    <recommendedName>
        <fullName evidence="3">BD-FAE-like domain-containing protein</fullName>
    </recommendedName>
</protein>